<feature type="compositionally biased region" description="Low complexity" evidence="1">
    <location>
        <begin position="64"/>
        <end position="78"/>
    </location>
</feature>
<accession>A0A1D8AWT0</accession>
<dbReference type="KEGG" id="obg:Verru16b_02429"/>
<name>A0A1D8AWT0_9BACT</name>
<dbReference type="STRING" id="1838286.Verru16b_02429"/>
<evidence type="ECO:0000256" key="1">
    <source>
        <dbReference type="SAM" id="MobiDB-lite"/>
    </source>
</evidence>
<sequence length="98" mass="10650">MKREISISNRHPRLRIPRAAVARVIGLLDAEFNILPGDLPHLSLPRNRLQNLKSEIANLKLPQAAPACPPANSLSSSSPIPPWPKSTPTSWATPPPPT</sequence>
<evidence type="ECO:0000313" key="3">
    <source>
        <dbReference type="Proteomes" id="UP000095228"/>
    </source>
</evidence>
<keyword evidence="3" id="KW-1185">Reference proteome</keyword>
<reference evidence="2 3" key="1">
    <citation type="submission" date="2016-06" db="EMBL/GenBank/DDBJ databases">
        <title>Three novel species with peptidoglycan cell walls form the new genus Lacunisphaera gen. nov. in the family Opitutaceae of the verrucomicrobial subdivision 4.</title>
        <authorList>
            <person name="Rast P."/>
            <person name="Gloeckner I."/>
            <person name="Jogler M."/>
            <person name="Boedeker C."/>
            <person name="Jeske O."/>
            <person name="Wiegand S."/>
            <person name="Reinhardt R."/>
            <person name="Schumann P."/>
            <person name="Rohde M."/>
            <person name="Spring S."/>
            <person name="Gloeckner F.O."/>
            <person name="Jogler C."/>
        </authorList>
    </citation>
    <scope>NUCLEOTIDE SEQUENCE [LARGE SCALE GENOMIC DNA]</scope>
    <source>
        <strain evidence="2 3">IG16b</strain>
    </source>
</reference>
<dbReference type="EMBL" id="CP016094">
    <property type="protein sequence ID" value="AOS45348.1"/>
    <property type="molecule type" value="Genomic_DNA"/>
</dbReference>
<proteinExistence type="predicted"/>
<protein>
    <submittedName>
        <fullName evidence="2">Uncharacterized protein</fullName>
    </submittedName>
</protein>
<dbReference type="AlphaFoldDB" id="A0A1D8AWT0"/>
<gene>
    <name evidence="2" type="ORF">Verru16b_02429</name>
</gene>
<organism evidence="2 3">
    <name type="scientific">Lacunisphaera limnophila</name>
    <dbReference type="NCBI Taxonomy" id="1838286"/>
    <lineage>
        <taxon>Bacteria</taxon>
        <taxon>Pseudomonadati</taxon>
        <taxon>Verrucomicrobiota</taxon>
        <taxon>Opitutia</taxon>
        <taxon>Opitutales</taxon>
        <taxon>Opitutaceae</taxon>
        <taxon>Lacunisphaera</taxon>
    </lineage>
</organism>
<dbReference type="RefSeq" id="WP_157772392.1">
    <property type="nucleotide sequence ID" value="NZ_CP016094.1"/>
</dbReference>
<feature type="region of interest" description="Disordered" evidence="1">
    <location>
        <begin position="64"/>
        <end position="98"/>
    </location>
</feature>
<evidence type="ECO:0000313" key="2">
    <source>
        <dbReference type="EMBL" id="AOS45348.1"/>
    </source>
</evidence>
<dbReference type="Proteomes" id="UP000095228">
    <property type="component" value="Chromosome"/>
</dbReference>